<protein>
    <submittedName>
        <fullName evidence="2">Copper chaperone</fullName>
    </submittedName>
</protein>
<proteinExistence type="predicted"/>
<dbReference type="Proteomes" id="UP000298285">
    <property type="component" value="Unassembled WGS sequence"/>
</dbReference>
<reference evidence="2 3" key="1">
    <citation type="submission" date="2019-03" db="EMBL/GenBank/DDBJ databases">
        <title>Diversity of the mouse oral microbiome.</title>
        <authorList>
            <person name="Joseph S."/>
            <person name="Aduse-Opoku J."/>
            <person name="Curtis M."/>
            <person name="Wade W."/>
            <person name="Hashim A."/>
        </authorList>
    </citation>
    <scope>NUCLEOTIDE SEQUENCE [LARGE SCALE GENOMIC DNA]</scope>
    <source>
        <strain evidence="2 3">P11</strain>
    </source>
</reference>
<comment type="caution">
    <text evidence="2">The sequence shown here is derived from an EMBL/GenBank/DDBJ whole genome shotgun (WGS) entry which is preliminary data.</text>
</comment>
<evidence type="ECO:0000313" key="3">
    <source>
        <dbReference type="Proteomes" id="UP000298285"/>
    </source>
</evidence>
<feature type="chain" id="PRO_5021350597" evidence="1">
    <location>
        <begin position="22"/>
        <end position="123"/>
    </location>
</feature>
<dbReference type="PROSITE" id="PS51257">
    <property type="entry name" value="PROKAR_LIPOPROTEIN"/>
    <property type="match status" value="1"/>
</dbReference>
<organism evidence="2 3">
    <name type="scientific">Dysgonomonas mossii</name>
    <dbReference type="NCBI Taxonomy" id="163665"/>
    <lineage>
        <taxon>Bacteria</taxon>
        <taxon>Pseudomonadati</taxon>
        <taxon>Bacteroidota</taxon>
        <taxon>Bacteroidia</taxon>
        <taxon>Bacteroidales</taxon>
        <taxon>Dysgonomonadaceae</taxon>
        <taxon>Dysgonomonas</taxon>
    </lineage>
</organism>
<evidence type="ECO:0000313" key="2">
    <source>
        <dbReference type="EMBL" id="TFU88842.1"/>
    </source>
</evidence>
<accession>A0A4Y9IKJ7</accession>
<dbReference type="AlphaFoldDB" id="A0A4Y9IKJ7"/>
<dbReference type="Gene3D" id="3.30.70.100">
    <property type="match status" value="1"/>
</dbReference>
<dbReference type="RefSeq" id="WP_135106218.1">
    <property type="nucleotide sequence ID" value="NZ_JADGKW010000004.1"/>
</dbReference>
<sequence length="123" mass="14056">MKRVVIIFLITIILSSCKVSNIVTPTSEAGTLPRKEGKHYVLGVRGECEMCQEEIEKVARFNVKGVSFAYWIQNDQKLLVDFDPTKTNIDSISTALARWGYDTERHIADTKTYNALPHCCRYR</sequence>
<dbReference type="SUPFAM" id="SSF55008">
    <property type="entry name" value="HMA, heavy metal-associated domain"/>
    <property type="match status" value="1"/>
</dbReference>
<dbReference type="InterPro" id="IPR036163">
    <property type="entry name" value="HMA_dom_sf"/>
</dbReference>
<dbReference type="EMBL" id="SPPK01000004">
    <property type="protein sequence ID" value="TFU88842.1"/>
    <property type="molecule type" value="Genomic_DNA"/>
</dbReference>
<gene>
    <name evidence="2" type="ORF">E4T88_13315</name>
</gene>
<name>A0A4Y9IKJ7_9BACT</name>
<dbReference type="OrthoDB" id="5513217at2"/>
<feature type="signal peptide" evidence="1">
    <location>
        <begin position="1"/>
        <end position="21"/>
    </location>
</feature>
<dbReference type="GO" id="GO:0046872">
    <property type="term" value="F:metal ion binding"/>
    <property type="evidence" value="ECO:0007669"/>
    <property type="project" value="InterPro"/>
</dbReference>
<evidence type="ECO:0000256" key="1">
    <source>
        <dbReference type="SAM" id="SignalP"/>
    </source>
</evidence>
<keyword evidence="1" id="KW-0732">Signal</keyword>